<accession>A0A9P1BK30</accession>
<comment type="caution">
    <text evidence="4">The sequence shown here is derived from an EMBL/GenBank/DDBJ whole genome shotgun (WGS) entry which is preliminary data.</text>
</comment>
<reference evidence="5 6" key="2">
    <citation type="submission" date="2024-05" db="EMBL/GenBank/DDBJ databases">
        <authorList>
            <person name="Chen Y."/>
            <person name="Shah S."/>
            <person name="Dougan E. K."/>
            <person name="Thang M."/>
            <person name="Chan C."/>
        </authorList>
    </citation>
    <scope>NUCLEOTIDE SEQUENCE [LARGE SCALE GENOMIC DNA]</scope>
</reference>
<dbReference type="OrthoDB" id="441210at2759"/>
<feature type="compositionally biased region" description="Acidic residues" evidence="1">
    <location>
        <begin position="140"/>
        <end position="150"/>
    </location>
</feature>
<dbReference type="AlphaFoldDB" id="A0A9P1BK30"/>
<dbReference type="EMBL" id="CAMXCT010000160">
    <property type="protein sequence ID" value="CAI3974822.1"/>
    <property type="molecule type" value="Genomic_DNA"/>
</dbReference>
<feature type="transmembrane region" description="Helical" evidence="2">
    <location>
        <begin position="110"/>
        <end position="135"/>
    </location>
</feature>
<organism evidence="4">
    <name type="scientific">Cladocopium goreaui</name>
    <dbReference type="NCBI Taxonomy" id="2562237"/>
    <lineage>
        <taxon>Eukaryota</taxon>
        <taxon>Sar</taxon>
        <taxon>Alveolata</taxon>
        <taxon>Dinophyceae</taxon>
        <taxon>Suessiales</taxon>
        <taxon>Symbiodiniaceae</taxon>
        <taxon>Cladocopium</taxon>
    </lineage>
</organism>
<evidence type="ECO:0000256" key="2">
    <source>
        <dbReference type="SAM" id="Phobius"/>
    </source>
</evidence>
<keyword evidence="2" id="KW-0812">Transmembrane</keyword>
<feature type="signal peptide" evidence="3">
    <location>
        <begin position="1"/>
        <end position="24"/>
    </location>
</feature>
<feature type="region of interest" description="Disordered" evidence="1">
    <location>
        <begin position="140"/>
        <end position="172"/>
    </location>
</feature>
<name>A0A9P1BK30_9DINO</name>
<evidence type="ECO:0000256" key="3">
    <source>
        <dbReference type="SAM" id="SignalP"/>
    </source>
</evidence>
<feature type="non-terminal residue" evidence="4">
    <location>
        <position position="1"/>
    </location>
</feature>
<dbReference type="EMBL" id="CAMXCT020000160">
    <property type="protein sequence ID" value="CAL1128197.1"/>
    <property type="molecule type" value="Genomic_DNA"/>
</dbReference>
<feature type="chain" id="PRO_5043269517" evidence="3">
    <location>
        <begin position="25"/>
        <end position="172"/>
    </location>
</feature>
<dbReference type="EMBL" id="CAMXCT030000160">
    <property type="protein sequence ID" value="CAL4762134.1"/>
    <property type="molecule type" value="Genomic_DNA"/>
</dbReference>
<evidence type="ECO:0000313" key="4">
    <source>
        <dbReference type="EMBL" id="CAI3974822.1"/>
    </source>
</evidence>
<evidence type="ECO:0000256" key="1">
    <source>
        <dbReference type="SAM" id="MobiDB-lite"/>
    </source>
</evidence>
<keyword evidence="6" id="KW-1185">Reference proteome</keyword>
<keyword evidence="3" id="KW-0732">Signal</keyword>
<reference evidence="4" key="1">
    <citation type="submission" date="2022-10" db="EMBL/GenBank/DDBJ databases">
        <authorList>
            <person name="Chen Y."/>
            <person name="Dougan E. K."/>
            <person name="Chan C."/>
            <person name="Rhodes N."/>
            <person name="Thang M."/>
        </authorList>
    </citation>
    <scope>NUCLEOTIDE SEQUENCE</scope>
</reference>
<keyword evidence="2" id="KW-0472">Membrane</keyword>
<dbReference type="Proteomes" id="UP001152797">
    <property type="component" value="Unassembled WGS sequence"/>
</dbReference>
<keyword evidence="2" id="KW-1133">Transmembrane helix</keyword>
<sequence length="172" mass="19218">SYRFVAMRSLVLLEKLLCLSSVSGQEDNTLSTTENPFNPYKNIPTIAPGMGFDGKPVAPILWDKNPFSNLNSSSFSSFGKQIKNAFHCPFATCTEDVILDDDNNDWWRPWFIFGVVVLFVAGLFACTPFTTSWIWGRFDESDEEDEEEGLEEGHGREMDCAPLPTSSTKGLA</sequence>
<gene>
    <name evidence="4" type="ORF">C1SCF055_LOCUS3193</name>
</gene>
<proteinExistence type="predicted"/>
<evidence type="ECO:0000313" key="5">
    <source>
        <dbReference type="EMBL" id="CAL4762134.1"/>
    </source>
</evidence>
<protein>
    <submittedName>
        <fullName evidence="5">E3 ubiquitin-protein ligase CCNB1IP1</fullName>
    </submittedName>
</protein>
<evidence type="ECO:0000313" key="6">
    <source>
        <dbReference type="Proteomes" id="UP001152797"/>
    </source>
</evidence>